<protein>
    <submittedName>
        <fullName evidence="2">Uncharacterized protein</fullName>
    </submittedName>
</protein>
<keyword evidence="1" id="KW-0472">Membrane</keyword>
<accession>A0ABP8CMS9</accession>
<feature type="transmembrane region" description="Helical" evidence="1">
    <location>
        <begin position="253"/>
        <end position="271"/>
    </location>
</feature>
<name>A0ABP8CMS9_9ACTN</name>
<feature type="transmembrane region" description="Helical" evidence="1">
    <location>
        <begin position="291"/>
        <end position="311"/>
    </location>
</feature>
<feature type="transmembrane region" description="Helical" evidence="1">
    <location>
        <begin position="181"/>
        <end position="202"/>
    </location>
</feature>
<dbReference type="Proteomes" id="UP001501710">
    <property type="component" value="Unassembled WGS sequence"/>
</dbReference>
<evidence type="ECO:0000256" key="1">
    <source>
        <dbReference type="SAM" id="Phobius"/>
    </source>
</evidence>
<feature type="transmembrane region" description="Helical" evidence="1">
    <location>
        <begin position="50"/>
        <end position="72"/>
    </location>
</feature>
<feature type="transmembrane region" description="Helical" evidence="1">
    <location>
        <begin position="16"/>
        <end position="38"/>
    </location>
</feature>
<feature type="transmembrane region" description="Helical" evidence="1">
    <location>
        <begin position="222"/>
        <end position="241"/>
    </location>
</feature>
<keyword evidence="1" id="KW-1133">Transmembrane helix</keyword>
<keyword evidence="1" id="KW-0812">Transmembrane</keyword>
<feature type="transmembrane region" description="Helical" evidence="1">
    <location>
        <begin position="84"/>
        <end position="103"/>
    </location>
</feature>
<organism evidence="2 3">
    <name type="scientific">Actinomadura meridiana</name>
    <dbReference type="NCBI Taxonomy" id="559626"/>
    <lineage>
        <taxon>Bacteria</taxon>
        <taxon>Bacillati</taxon>
        <taxon>Actinomycetota</taxon>
        <taxon>Actinomycetes</taxon>
        <taxon>Streptosporangiales</taxon>
        <taxon>Thermomonosporaceae</taxon>
        <taxon>Actinomadura</taxon>
    </lineage>
</organism>
<feature type="transmembrane region" description="Helical" evidence="1">
    <location>
        <begin position="139"/>
        <end position="160"/>
    </location>
</feature>
<sequence>MGVGARWSTIRRLAGYGAATSMSLYLAVKVVWVAVGLFGYGPDDFGQADWVVLNAVTVVMSATGVALGLALAQLWGRGLRAGPVLFFSWVGAGFLVPMLPYMVASVGLGMLGVDLDGGADSGGDGGGDGSGAMPGWETVFLGLGFAGTAVGLAVALPIYLRERWPRAFLGRVGDGPAPSSVLATAGVVAAAGLGLLWSYWALGGTAGFDPGHRDHWDLNGQLLNASSGMCALAGAWSVWTLTNRRPARLRQWVPMTLAFGASGSLFAWSAWKLAMVVFSPGGFVPAEYAAVAVVEHVVSIGAGLALVTAVIRAHR</sequence>
<gene>
    <name evidence="2" type="ORF">GCM10022254_69400</name>
</gene>
<keyword evidence="3" id="KW-1185">Reference proteome</keyword>
<dbReference type="EMBL" id="BAABAS010000027">
    <property type="protein sequence ID" value="GAA4241263.1"/>
    <property type="molecule type" value="Genomic_DNA"/>
</dbReference>
<proteinExistence type="predicted"/>
<dbReference type="RefSeq" id="WP_344906172.1">
    <property type="nucleotide sequence ID" value="NZ_BAABAS010000027.1"/>
</dbReference>
<comment type="caution">
    <text evidence="2">The sequence shown here is derived from an EMBL/GenBank/DDBJ whole genome shotgun (WGS) entry which is preliminary data.</text>
</comment>
<evidence type="ECO:0000313" key="3">
    <source>
        <dbReference type="Proteomes" id="UP001501710"/>
    </source>
</evidence>
<reference evidence="3" key="1">
    <citation type="journal article" date="2019" name="Int. J. Syst. Evol. Microbiol.">
        <title>The Global Catalogue of Microorganisms (GCM) 10K type strain sequencing project: providing services to taxonomists for standard genome sequencing and annotation.</title>
        <authorList>
            <consortium name="The Broad Institute Genomics Platform"/>
            <consortium name="The Broad Institute Genome Sequencing Center for Infectious Disease"/>
            <person name="Wu L."/>
            <person name="Ma J."/>
        </authorList>
    </citation>
    <scope>NUCLEOTIDE SEQUENCE [LARGE SCALE GENOMIC DNA]</scope>
    <source>
        <strain evidence="3">JCM 17440</strain>
    </source>
</reference>
<evidence type="ECO:0000313" key="2">
    <source>
        <dbReference type="EMBL" id="GAA4241263.1"/>
    </source>
</evidence>